<dbReference type="PIRSF" id="PIRSF002131">
    <property type="entry name" value="Ribosomal_S11"/>
    <property type="match status" value="1"/>
</dbReference>
<dbReference type="GO" id="GO:0003735">
    <property type="term" value="F:structural constituent of ribosome"/>
    <property type="evidence" value="ECO:0007669"/>
    <property type="project" value="InterPro"/>
</dbReference>
<dbReference type="GO" id="GO:1990904">
    <property type="term" value="C:ribonucleoprotein complex"/>
    <property type="evidence" value="ECO:0007669"/>
    <property type="project" value="UniProtKB-KW"/>
</dbReference>
<keyword evidence="4" id="KW-0934">Plastid</keyword>
<protein>
    <submittedName>
        <fullName evidence="4">Ribosomal protein S11</fullName>
    </submittedName>
</protein>
<dbReference type="InterPro" id="IPR001971">
    <property type="entry name" value="Ribosomal_uS11"/>
</dbReference>
<evidence type="ECO:0000256" key="1">
    <source>
        <dbReference type="ARBA" id="ARBA00006194"/>
    </source>
</evidence>
<dbReference type="HAMAP" id="MF_01310">
    <property type="entry name" value="Ribosomal_uS11"/>
    <property type="match status" value="1"/>
</dbReference>
<geneLocation type="plastid" evidence="4"/>
<organism evidence="4">
    <name type="scientific">Lobelia heterophylla subsp. heterophylla</name>
    <dbReference type="NCBI Taxonomy" id="2041129"/>
    <lineage>
        <taxon>Eukaryota</taxon>
        <taxon>Viridiplantae</taxon>
        <taxon>Streptophyta</taxon>
        <taxon>Embryophyta</taxon>
        <taxon>Tracheophyta</taxon>
        <taxon>Spermatophyta</taxon>
        <taxon>Magnoliopsida</taxon>
        <taxon>eudicotyledons</taxon>
        <taxon>Gunneridae</taxon>
        <taxon>Pentapetalae</taxon>
        <taxon>asterids</taxon>
        <taxon>campanulids</taxon>
        <taxon>Asterales</taxon>
        <taxon>Campanulaceae</taxon>
        <taxon>Lobelia</taxon>
    </lineage>
</organism>
<sequence>MAKSRPKPILVYRSRRSRLRKRKRRVQKGLIHVQAGFNNTIVTVTDVEGRVVSSSSAGHCGFRSSRKGTPFAAHTVAVRAMDRVIMQRAKVLIKGPGLGRDAALRAIRESLRVTLVRDVTPLPHNGCRPPKKRRV</sequence>
<name>A0A291EYG2_9ASTR</name>
<gene>
    <name evidence="4" type="primary">rps11</name>
    <name evidence="4" type="ORF">Lo_he_he1Pt0793</name>
</gene>
<dbReference type="AlphaFoldDB" id="A0A291EYG2"/>
<dbReference type="Pfam" id="PF00411">
    <property type="entry name" value="Ribosomal_S11"/>
    <property type="match status" value="1"/>
</dbReference>
<dbReference type="EMBL" id="MF770605">
    <property type="protein sequence ID" value="ATG24899.1"/>
    <property type="molecule type" value="Genomic_DNA"/>
</dbReference>
<evidence type="ECO:0000313" key="4">
    <source>
        <dbReference type="EMBL" id="ATG24899.1"/>
    </source>
</evidence>
<dbReference type="NCBIfam" id="NF003698">
    <property type="entry name" value="PRK05309.1"/>
    <property type="match status" value="1"/>
</dbReference>
<proteinExistence type="inferred from homology"/>
<dbReference type="GO" id="GO:0005840">
    <property type="term" value="C:ribosome"/>
    <property type="evidence" value="ECO:0007669"/>
    <property type="project" value="UniProtKB-KW"/>
</dbReference>
<evidence type="ECO:0000256" key="3">
    <source>
        <dbReference type="ARBA" id="ARBA00023274"/>
    </source>
</evidence>
<dbReference type="SUPFAM" id="SSF53137">
    <property type="entry name" value="Translational machinery components"/>
    <property type="match status" value="1"/>
</dbReference>
<dbReference type="PANTHER" id="PTHR11759">
    <property type="entry name" value="40S RIBOSOMAL PROTEIN S14/30S RIBOSOMAL PROTEIN S11"/>
    <property type="match status" value="1"/>
</dbReference>
<dbReference type="Gene3D" id="3.30.420.80">
    <property type="entry name" value="Ribosomal protein S11"/>
    <property type="match status" value="1"/>
</dbReference>
<accession>A0A291EYG2</accession>
<reference evidence="4" key="2">
    <citation type="submission" date="2017-08" db="EMBL/GenBank/DDBJ databases">
        <authorList>
            <person name="Knox E.B."/>
        </authorList>
    </citation>
    <scope>NUCLEOTIDE SEQUENCE</scope>
</reference>
<reference evidence="4" key="1">
    <citation type="journal article" date="2014" name="Proc. Natl. Acad. Sci. U.S.A.">
        <title>The dynamic history of plastid genomes in the Campanulaceae sensu lato is unique among angiosperms.</title>
        <authorList>
            <person name="Knox E.B."/>
        </authorList>
    </citation>
    <scope>NUCLEOTIDE SEQUENCE</scope>
</reference>
<comment type="similarity">
    <text evidence="1">Belongs to the universal ribosomal protein uS11 family.</text>
</comment>
<dbReference type="InterPro" id="IPR036967">
    <property type="entry name" value="Ribosomal_uS11_sf"/>
</dbReference>
<evidence type="ECO:0000256" key="2">
    <source>
        <dbReference type="ARBA" id="ARBA00022980"/>
    </source>
</evidence>
<keyword evidence="3" id="KW-0687">Ribonucleoprotein</keyword>
<keyword evidence="2 4" id="KW-0689">Ribosomal protein</keyword>
<dbReference type="GO" id="GO:0006412">
    <property type="term" value="P:translation"/>
    <property type="evidence" value="ECO:0007669"/>
    <property type="project" value="InterPro"/>
</dbReference>